<dbReference type="CDD" id="cd00590">
    <property type="entry name" value="RRM_SF"/>
    <property type="match status" value="1"/>
</dbReference>
<accession>A0AAN7JVA6</accession>
<evidence type="ECO:0000313" key="4">
    <source>
        <dbReference type="EMBL" id="KAK4751358.1"/>
    </source>
</evidence>
<feature type="coiled-coil region" evidence="2">
    <location>
        <begin position="206"/>
        <end position="233"/>
    </location>
</feature>
<evidence type="ECO:0000259" key="3">
    <source>
        <dbReference type="PROSITE" id="PS50102"/>
    </source>
</evidence>
<evidence type="ECO:0000256" key="1">
    <source>
        <dbReference type="PROSITE-ProRule" id="PRU00176"/>
    </source>
</evidence>
<dbReference type="InterPro" id="IPR000504">
    <property type="entry name" value="RRM_dom"/>
</dbReference>
<keyword evidence="5" id="KW-1185">Reference proteome</keyword>
<dbReference type="Gene3D" id="3.30.70.330">
    <property type="match status" value="1"/>
</dbReference>
<keyword evidence="1" id="KW-0694">RNA-binding</keyword>
<evidence type="ECO:0000256" key="2">
    <source>
        <dbReference type="SAM" id="Coils"/>
    </source>
</evidence>
<dbReference type="InterPro" id="IPR012677">
    <property type="entry name" value="Nucleotide-bd_a/b_plait_sf"/>
</dbReference>
<gene>
    <name evidence="4" type="ORF">SAY87_004840</name>
</gene>
<dbReference type="GO" id="GO:0003723">
    <property type="term" value="F:RNA binding"/>
    <property type="evidence" value="ECO:0007669"/>
    <property type="project" value="UniProtKB-UniRule"/>
</dbReference>
<dbReference type="Proteomes" id="UP001345219">
    <property type="component" value="Chromosome 4"/>
</dbReference>
<dbReference type="SUPFAM" id="SSF54928">
    <property type="entry name" value="RNA-binding domain, RBD"/>
    <property type="match status" value="1"/>
</dbReference>
<organism evidence="4 5">
    <name type="scientific">Trapa incisa</name>
    <dbReference type="NCBI Taxonomy" id="236973"/>
    <lineage>
        <taxon>Eukaryota</taxon>
        <taxon>Viridiplantae</taxon>
        <taxon>Streptophyta</taxon>
        <taxon>Embryophyta</taxon>
        <taxon>Tracheophyta</taxon>
        <taxon>Spermatophyta</taxon>
        <taxon>Magnoliopsida</taxon>
        <taxon>eudicotyledons</taxon>
        <taxon>Gunneridae</taxon>
        <taxon>Pentapetalae</taxon>
        <taxon>rosids</taxon>
        <taxon>malvids</taxon>
        <taxon>Myrtales</taxon>
        <taxon>Lythraceae</taxon>
        <taxon>Trapa</taxon>
    </lineage>
</organism>
<dbReference type="InterPro" id="IPR035979">
    <property type="entry name" value="RBD_domain_sf"/>
</dbReference>
<feature type="domain" description="RRM" evidence="3">
    <location>
        <begin position="75"/>
        <end position="158"/>
    </location>
</feature>
<dbReference type="PANTHER" id="PTHR36309:SF1">
    <property type="entry name" value="RNA-BINDING (RRM_RBD_RNP MOTIFS) FAMILY PROTEIN"/>
    <property type="match status" value="1"/>
</dbReference>
<protein>
    <recommendedName>
        <fullName evidence="3">RRM domain-containing protein</fullName>
    </recommendedName>
</protein>
<dbReference type="InterPro" id="IPR053316">
    <property type="entry name" value="Epigenetic_reg_gene_expr"/>
</dbReference>
<dbReference type="PANTHER" id="PTHR36309">
    <property type="entry name" value="RNA-BINDING (RRM/RBD/RNP MOTIFS) FAMILY PROTEIN"/>
    <property type="match status" value="1"/>
</dbReference>
<proteinExistence type="predicted"/>
<dbReference type="AlphaFoldDB" id="A0AAN7JVA6"/>
<dbReference type="PROSITE" id="PS50102">
    <property type="entry name" value="RRM"/>
    <property type="match status" value="1"/>
</dbReference>
<dbReference type="SMART" id="SM00360">
    <property type="entry name" value="RRM"/>
    <property type="match status" value="1"/>
</dbReference>
<name>A0AAN7JVA6_9MYRT</name>
<keyword evidence="2" id="KW-0175">Coiled coil</keyword>
<comment type="caution">
    <text evidence="4">The sequence shown here is derived from an EMBL/GenBank/DDBJ whole genome shotgun (WGS) entry which is preliminary data.</text>
</comment>
<reference evidence="4 5" key="1">
    <citation type="journal article" date="2023" name="Hortic Res">
        <title>Pangenome of water caltrop reveals structural variations and asymmetric subgenome divergence after allopolyploidization.</title>
        <authorList>
            <person name="Zhang X."/>
            <person name="Chen Y."/>
            <person name="Wang L."/>
            <person name="Yuan Y."/>
            <person name="Fang M."/>
            <person name="Shi L."/>
            <person name="Lu R."/>
            <person name="Comes H.P."/>
            <person name="Ma Y."/>
            <person name="Chen Y."/>
            <person name="Huang G."/>
            <person name="Zhou Y."/>
            <person name="Zheng Z."/>
            <person name="Qiu Y."/>
        </authorList>
    </citation>
    <scope>NUCLEOTIDE SEQUENCE [LARGE SCALE GENOMIC DNA]</scope>
    <source>
        <tissue evidence="4">Roots</tissue>
    </source>
</reference>
<dbReference type="EMBL" id="JAXIOK010000017">
    <property type="protein sequence ID" value="KAK4751358.1"/>
    <property type="molecule type" value="Genomic_DNA"/>
</dbReference>
<evidence type="ECO:0000313" key="5">
    <source>
        <dbReference type="Proteomes" id="UP001345219"/>
    </source>
</evidence>
<dbReference type="Pfam" id="PF00076">
    <property type="entry name" value="RRM_1"/>
    <property type="match status" value="1"/>
</dbReference>
<sequence length="256" mass="29839">MPSYSCRTEFDGATLVFVGRIREPRLLNYSRLSPRRHRITFLSDNREDYYRIVFYEHMDSNPKREYDAFRERVKRTIYIDNLSPQVNESVLRNAFDQYGSVKGVQFIPKYAEPHHMGQSALVEVDTPQQAQAIIEIVSSYPFMILGMPRPVRARPAELEMFGDHPPKPGRKIEIRWVDPNDPDFEVAQKLKQLIQKHADESAFMLKQQLAEEIKLAQQQAETLKANNEKYMLIDGVMTDGSARRLASYYDMKAMED</sequence>